<sequence length="381" mass="43077">MNAALEQIKQLASQAGDSARQPLILALRKVINSLEAPEEMLQRVGSQHLDSAATVIGIDLGLFVLLVEAESPLTVDELAQKTKAEEALLGRLLRYLTSIGMVDEVSRDQFKANLATKNMTAKVSEAGLRHYFYTVCPEFQALPSFLKKTGYRNPQDENHTAWHDAFNTDKHPFAWFGEHPENMAYFNEYMASRRLPEKSWLNVYPVEGECAGWTADKPLYVNIGGNIGHQCAEFKEKYPHIPGRVILQDLPYSIDNALLTPGVENLVHNFFEPQPIKDAKFYFLRRVLHNHPDHRVKQILEHTKSAMTSESVLLIDEVTLPETGVRFDAANDDLTMMAVFASAERSERHWSGLFAEVGLRLVKTYIYNAPVYECVMDVRLA</sequence>
<gene>
    <name evidence="7" type="ORF">JX265_002592</name>
</gene>
<evidence type="ECO:0000256" key="4">
    <source>
        <dbReference type="PIRSR" id="PIRSR005739-1"/>
    </source>
</evidence>
<dbReference type="Proteomes" id="UP000829685">
    <property type="component" value="Unassembled WGS sequence"/>
</dbReference>
<dbReference type="Gene3D" id="1.10.10.10">
    <property type="entry name" value="Winged helix-like DNA-binding domain superfamily/Winged helix DNA-binding domain"/>
    <property type="match status" value="1"/>
</dbReference>
<dbReference type="GO" id="GO:0008171">
    <property type="term" value="F:O-methyltransferase activity"/>
    <property type="evidence" value="ECO:0007669"/>
    <property type="project" value="InterPro"/>
</dbReference>
<dbReference type="Pfam" id="PF00891">
    <property type="entry name" value="Methyltransf_2"/>
    <property type="match status" value="1"/>
</dbReference>
<dbReference type="PIRSF" id="PIRSF005739">
    <property type="entry name" value="O-mtase"/>
    <property type="match status" value="1"/>
</dbReference>
<name>A0A9P9WV47_9PEZI</name>
<keyword evidence="2" id="KW-0808">Transferase</keyword>
<evidence type="ECO:0000256" key="1">
    <source>
        <dbReference type="ARBA" id="ARBA00022603"/>
    </source>
</evidence>
<organism evidence="7 8">
    <name type="scientific">Neoarthrinium moseri</name>
    <dbReference type="NCBI Taxonomy" id="1658444"/>
    <lineage>
        <taxon>Eukaryota</taxon>
        <taxon>Fungi</taxon>
        <taxon>Dikarya</taxon>
        <taxon>Ascomycota</taxon>
        <taxon>Pezizomycotina</taxon>
        <taxon>Sordariomycetes</taxon>
        <taxon>Xylariomycetidae</taxon>
        <taxon>Amphisphaeriales</taxon>
        <taxon>Apiosporaceae</taxon>
        <taxon>Neoarthrinium</taxon>
    </lineage>
</organism>
<dbReference type="SUPFAM" id="SSF53335">
    <property type="entry name" value="S-adenosyl-L-methionine-dependent methyltransferases"/>
    <property type="match status" value="1"/>
</dbReference>
<keyword evidence="1" id="KW-0489">Methyltransferase</keyword>
<dbReference type="InterPro" id="IPR029063">
    <property type="entry name" value="SAM-dependent_MTases_sf"/>
</dbReference>
<evidence type="ECO:0000256" key="2">
    <source>
        <dbReference type="ARBA" id="ARBA00022679"/>
    </source>
</evidence>
<evidence type="ECO:0000313" key="7">
    <source>
        <dbReference type="EMBL" id="KAI1879638.1"/>
    </source>
</evidence>
<evidence type="ECO:0000259" key="6">
    <source>
        <dbReference type="Pfam" id="PF08100"/>
    </source>
</evidence>
<dbReference type="InterPro" id="IPR001077">
    <property type="entry name" value="COMT_C"/>
</dbReference>
<comment type="caution">
    <text evidence="7">The sequence shown here is derived from an EMBL/GenBank/DDBJ whole genome shotgun (WGS) entry which is preliminary data.</text>
</comment>
<dbReference type="PANTHER" id="PTHR43712:SF2">
    <property type="entry name" value="O-METHYLTRANSFERASE CICE"/>
    <property type="match status" value="1"/>
</dbReference>
<evidence type="ECO:0000313" key="8">
    <source>
        <dbReference type="Proteomes" id="UP000829685"/>
    </source>
</evidence>
<dbReference type="InterPro" id="IPR036390">
    <property type="entry name" value="WH_DNA-bd_sf"/>
</dbReference>
<evidence type="ECO:0000256" key="3">
    <source>
        <dbReference type="ARBA" id="ARBA00022691"/>
    </source>
</evidence>
<keyword evidence="3" id="KW-0949">S-adenosyl-L-methionine</keyword>
<feature type="active site" description="Proton acceptor" evidence="4">
    <location>
        <position position="289"/>
    </location>
</feature>
<evidence type="ECO:0008006" key="9">
    <source>
        <dbReference type="Google" id="ProtNLM"/>
    </source>
</evidence>
<dbReference type="InterPro" id="IPR036388">
    <property type="entry name" value="WH-like_DNA-bd_sf"/>
</dbReference>
<dbReference type="EMBL" id="JAFIMR010000004">
    <property type="protein sequence ID" value="KAI1879638.1"/>
    <property type="molecule type" value="Genomic_DNA"/>
</dbReference>
<dbReference type="AlphaFoldDB" id="A0A9P9WV47"/>
<reference evidence="7" key="1">
    <citation type="submission" date="2021-03" db="EMBL/GenBank/DDBJ databases">
        <title>Revisited historic fungal species revealed as producer of novel bioactive compounds through whole genome sequencing and comparative genomics.</title>
        <authorList>
            <person name="Vignolle G.A."/>
            <person name="Hochenegger N."/>
            <person name="Mach R.L."/>
            <person name="Mach-Aigner A.R."/>
            <person name="Javad Rahimi M."/>
            <person name="Salim K.A."/>
            <person name="Chan C.M."/>
            <person name="Lim L.B.L."/>
            <person name="Cai F."/>
            <person name="Druzhinina I.S."/>
            <person name="U'Ren J.M."/>
            <person name="Derntl C."/>
        </authorList>
    </citation>
    <scope>NUCLEOTIDE SEQUENCE</scope>
    <source>
        <strain evidence="7">TUCIM 5799</strain>
    </source>
</reference>
<feature type="domain" description="O-methyltransferase C-terminal" evidence="5">
    <location>
        <begin position="161"/>
        <end position="359"/>
    </location>
</feature>
<keyword evidence="8" id="KW-1185">Reference proteome</keyword>
<proteinExistence type="predicted"/>
<feature type="domain" description="O-methyltransferase dimerisation" evidence="6">
    <location>
        <begin position="51"/>
        <end position="109"/>
    </location>
</feature>
<dbReference type="SUPFAM" id="SSF46785">
    <property type="entry name" value="Winged helix' DNA-binding domain"/>
    <property type="match status" value="1"/>
</dbReference>
<dbReference type="InterPro" id="IPR012967">
    <property type="entry name" value="COMT_dimerisation"/>
</dbReference>
<evidence type="ECO:0000259" key="5">
    <source>
        <dbReference type="Pfam" id="PF00891"/>
    </source>
</evidence>
<dbReference type="PROSITE" id="PS51683">
    <property type="entry name" value="SAM_OMT_II"/>
    <property type="match status" value="1"/>
</dbReference>
<dbReference type="Gene3D" id="3.40.50.150">
    <property type="entry name" value="Vaccinia Virus protein VP39"/>
    <property type="match status" value="1"/>
</dbReference>
<dbReference type="InterPro" id="IPR016461">
    <property type="entry name" value="COMT-like"/>
</dbReference>
<dbReference type="GO" id="GO:0046983">
    <property type="term" value="F:protein dimerization activity"/>
    <property type="evidence" value="ECO:0007669"/>
    <property type="project" value="InterPro"/>
</dbReference>
<dbReference type="PANTHER" id="PTHR43712">
    <property type="entry name" value="PUTATIVE (AFU_ORTHOLOGUE AFUA_4G14580)-RELATED"/>
    <property type="match status" value="1"/>
</dbReference>
<protein>
    <recommendedName>
        <fullName evidence="9">O-methyltransferase domain-containing protein</fullName>
    </recommendedName>
</protein>
<dbReference type="Pfam" id="PF08100">
    <property type="entry name" value="Dimerisation"/>
    <property type="match status" value="1"/>
</dbReference>
<dbReference type="GO" id="GO:0032259">
    <property type="term" value="P:methylation"/>
    <property type="evidence" value="ECO:0007669"/>
    <property type="project" value="UniProtKB-KW"/>
</dbReference>
<accession>A0A9P9WV47</accession>